<evidence type="ECO:0000259" key="1">
    <source>
        <dbReference type="PROSITE" id="PS50943"/>
    </source>
</evidence>
<reference evidence="2 3" key="1">
    <citation type="submission" date="2014-02" db="EMBL/GenBank/DDBJ databases">
        <authorList>
            <person name="Sears C."/>
            <person name="Carroll K."/>
            <person name="Sack B.R."/>
            <person name="Qadri F."/>
            <person name="Myers L.L."/>
            <person name="Chung G.-T."/>
            <person name="Escheverria P."/>
            <person name="Fraser C.M."/>
            <person name="Sadzewicz L."/>
            <person name="Shefchek K.A."/>
            <person name="Tallon L."/>
            <person name="Das S.P."/>
            <person name="Daugherty S."/>
            <person name="Mongodin E.F."/>
        </authorList>
    </citation>
    <scope>NUCLEOTIDE SEQUENCE [LARGE SCALE GENOMIC DNA]</scope>
    <source>
        <strain evidence="2 3">1007-1-F #10</strain>
    </source>
</reference>
<dbReference type="PROSITE" id="PS50943">
    <property type="entry name" value="HTH_CROC1"/>
    <property type="match status" value="1"/>
</dbReference>
<dbReference type="GO" id="GO:0003677">
    <property type="term" value="F:DNA binding"/>
    <property type="evidence" value="ECO:0007669"/>
    <property type="project" value="InterPro"/>
</dbReference>
<dbReference type="InterPro" id="IPR010982">
    <property type="entry name" value="Lambda_DNA-bd_dom_sf"/>
</dbReference>
<dbReference type="Gene3D" id="1.10.260.40">
    <property type="entry name" value="lambda repressor-like DNA-binding domains"/>
    <property type="match status" value="1"/>
</dbReference>
<feature type="domain" description="HTH cro/C1-type" evidence="1">
    <location>
        <begin position="1"/>
        <end position="41"/>
    </location>
</feature>
<name>A0AAN4MVA1_BACFG</name>
<evidence type="ECO:0000313" key="2">
    <source>
        <dbReference type="EMBL" id="EYA12407.1"/>
    </source>
</evidence>
<dbReference type="EMBL" id="JGEA01000040">
    <property type="protein sequence ID" value="EYA12407.1"/>
    <property type="molecule type" value="Genomic_DNA"/>
</dbReference>
<dbReference type="InterPro" id="IPR001387">
    <property type="entry name" value="Cro/C1-type_HTH"/>
</dbReference>
<sequence length="55" mass="6135">MADQIGKDQGTVSKWCTNTTQPTLETLSEIAKILEVDIRELLVPTDTQKVMMTIV</sequence>
<gene>
    <name evidence="2" type="ORF">M104_4680</name>
</gene>
<dbReference type="CDD" id="cd00093">
    <property type="entry name" value="HTH_XRE"/>
    <property type="match status" value="1"/>
</dbReference>
<protein>
    <recommendedName>
        <fullName evidence="1">HTH cro/C1-type domain-containing protein</fullName>
    </recommendedName>
</protein>
<organism evidence="2 3">
    <name type="scientific">Bacteroides fragilis str. 1007-1-F #10</name>
    <dbReference type="NCBI Taxonomy" id="1339295"/>
    <lineage>
        <taxon>Bacteria</taxon>
        <taxon>Pseudomonadati</taxon>
        <taxon>Bacteroidota</taxon>
        <taxon>Bacteroidia</taxon>
        <taxon>Bacteroidales</taxon>
        <taxon>Bacteroidaceae</taxon>
        <taxon>Bacteroides</taxon>
    </lineage>
</organism>
<dbReference type="Proteomes" id="UP000022433">
    <property type="component" value="Unassembled WGS sequence"/>
</dbReference>
<dbReference type="AlphaFoldDB" id="A0AAN4MVA1"/>
<comment type="caution">
    <text evidence="2">The sequence shown here is derived from an EMBL/GenBank/DDBJ whole genome shotgun (WGS) entry which is preliminary data.</text>
</comment>
<dbReference type="Pfam" id="PF01381">
    <property type="entry name" value="HTH_3"/>
    <property type="match status" value="1"/>
</dbReference>
<evidence type="ECO:0000313" key="3">
    <source>
        <dbReference type="Proteomes" id="UP000022433"/>
    </source>
</evidence>
<proteinExistence type="predicted"/>
<dbReference type="SUPFAM" id="SSF47413">
    <property type="entry name" value="lambda repressor-like DNA-binding domains"/>
    <property type="match status" value="1"/>
</dbReference>
<accession>A0AAN4MVA1</accession>